<evidence type="ECO:0000313" key="9">
    <source>
        <dbReference type="EMBL" id="RTZ92148.1"/>
    </source>
</evidence>
<proteinExistence type="inferred from homology"/>
<evidence type="ECO:0000256" key="3">
    <source>
        <dbReference type="ARBA" id="ARBA00022475"/>
    </source>
</evidence>
<dbReference type="AlphaFoldDB" id="A0A432H8L6"/>
<accession>A0A432H8L6</accession>
<feature type="transmembrane region" description="Helical" evidence="7">
    <location>
        <begin position="92"/>
        <end position="117"/>
    </location>
</feature>
<feature type="transmembrane region" description="Helical" evidence="7">
    <location>
        <begin position="39"/>
        <end position="57"/>
    </location>
</feature>
<sequence>MLALIFRSVSRGLMGMIPLVFTVLFNFGVMGFFGVHLDIGTALVSSIVIGIGVDYSIHYLSSMFHELAVGTELHDAISNTVRRSGKAITSNAVTVGFGFLALSVSEFLPLVTLSWMIWLTLNISALATMILIPALAVTLTDVLKLVPSQND</sequence>
<dbReference type="Pfam" id="PF03176">
    <property type="entry name" value="MMPL"/>
    <property type="match status" value="1"/>
</dbReference>
<keyword evidence="5 7" id="KW-1133">Transmembrane helix</keyword>
<evidence type="ECO:0000256" key="5">
    <source>
        <dbReference type="ARBA" id="ARBA00022989"/>
    </source>
</evidence>
<dbReference type="EMBL" id="QNZH01000051">
    <property type="protein sequence ID" value="RTZ92148.1"/>
    <property type="molecule type" value="Genomic_DNA"/>
</dbReference>
<organism evidence="9 10">
    <name type="scientific">SAR324 cluster bacterium</name>
    <dbReference type="NCBI Taxonomy" id="2024889"/>
    <lineage>
        <taxon>Bacteria</taxon>
        <taxon>Deltaproteobacteria</taxon>
        <taxon>SAR324 cluster</taxon>
    </lineage>
</organism>
<evidence type="ECO:0000256" key="7">
    <source>
        <dbReference type="SAM" id="Phobius"/>
    </source>
</evidence>
<dbReference type="PANTHER" id="PTHR33406:SF6">
    <property type="entry name" value="MEMBRANE PROTEIN YDGH-RELATED"/>
    <property type="match status" value="1"/>
</dbReference>
<evidence type="ECO:0000256" key="4">
    <source>
        <dbReference type="ARBA" id="ARBA00022692"/>
    </source>
</evidence>
<evidence type="ECO:0000259" key="8">
    <source>
        <dbReference type="PROSITE" id="PS50156"/>
    </source>
</evidence>
<reference evidence="9 10" key="1">
    <citation type="submission" date="2018-06" db="EMBL/GenBank/DDBJ databases">
        <title>Combined omics and stable isotope probing to characterize newly discovered Mariana Back-Arc vent microbial communities.</title>
        <authorList>
            <person name="Trembath-Reichert E."/>
            <person name="Huber J.A."/>
        </authorList>
    </citation>
    <scope>NUCLEOTIDE SEQUENCE [LARGE SCALE GENOMIC DNA]</scope>
    <source>
        <strain evidence="9">MAG 151</strain>
    </source>
</reference>
<protein>
    <submittedName>
        <fullName evidence="9">RND family transporter</fullName>
    </submittedName>
</protein>
<comment type="subcellular location">
    <subcellularLocation>
        <location evidence="1">Cell membrane</location>
        <topology evidence="1">Multi-pass membrane protein</topology>
    </subcellularLocation>
</comment>
<dbReference type="InterPro" id="IPR050545">
    <property type="entry name" value="Mycobact_MmpL"/>
</dbReference>
<keyword evidence="4 7" id="KW-0812">Transmembrane</keyword>
<dbReference type="InterPro" id="IPR004869">
    <property type="entry name" value="MMPL_dom"/>
</dbReference>
<feature type="domain" description="SSD" evidence="8">
    <location>
        <begin position="12"/>
        <end position="138"/>
    </location>
</feature>
<evidence type="ECO:0000256" key="1">
    <source>
        <dbReference type="ARBA" id="ARBA00004651"/>
    </source>
</evidence>
<evidence type="ECO:0000256" key="6">
    <source>
        <dbReference type="ARBA" id="ARBA00023136"/>
    </source>
</evidence>
<dbReference type="GO" id="GO:0005886">
    <property type="term" value="C:plasma membrane"/>
    <property type="evidence" value="ECO:0007669"/>
    <property type="project" value="UniProtKB-SubCell"/>
</dbReference>
<dbReference type="Gene3D" id="1.20.1640.10">
    <property type="entry name" value="Multidrug efflux transporter AcrB transmembrane domain"/>
    <property type="match status" value="1"/>
</dbReference>
<comment type="similarity">
    <text evidence="2">Belongs to the resistance-nodulation-cell division (RND) (TC 2.A.6) family. MmpL subfamily.</text>
</comment>
<keyword evidence="6 7" id="KW-0472">Membrane</keyword>
<dbReference type="PANTHER" id="PTHR33406">
    <property type="entry name" value="MEMBRANE PROTEIN MJ1562-RELATED"/>
    <property type="match status" value="1"/>
</dbReference>
<comment type="caution">
    <text evidence="9">The sequence shown here is derived from an EMBL/GenBank/DDBJ whole genome shotgun (WGS) entry which is preliminary data.</text>
</comment>
<feature type="transmembrane region" description="Helical" evidence="7">
    <location>
        <begin position="12"/>
        <end position="33"/>
    </location>
</feature>
<dbReference type="InterPro" id="IPR000731">
    <property type="entry name" value="SSD"/>
</dbReference>
<feature type="transmembrane region" description="Helical" evidence="7">
    <location>
        <begin position="123"/>
        <end position="143"/>
    </location>
</feature>
<dbReference type="PROSITE" id="PS50156">
    <property type="entry name" value="SSD"/>
    <property type="match status" value="1"/>
</dbReference>
<dbReference type="SUPFAM" id="SSF82866">
    <property type="entry name" value="Multidrug efflux transporter AcrB transmembrane domain"/>
    <property type="match status" value="1"/>
</dbReference>
<evidence type="ECO:0000313" key="10">
    <source>
        <dbReference type="Proteomes" id="UP000288322"/>
    </source>
</evidence>
<name>A0A432H8L6_9DELT</name>
<evidence type="ECO:0000256" key="2">
    <source>
        <dbReference type="ARBA" id="ARBA00010157"/>
    </source>
</evidence>
<gene>
    <name evidence="9" type="ORF">DSY93_02095</name>
</gene>
<dbReference type="Proteomes" id="UP000288322">
    <property type="component" value="Unassembled WGS sequence"/>
</dbReference>
<feature type="non-terminal residue" evidence="9">
    <location>
        <position position="1"/>
    </location>
</feature>
<keyword evidence="3" id="KW-1003">Cell membrane</keyword>